<evidence type="ECO:0000313" key="2">
    <source>
        <dbReference type="EMBL" id="RCK74624.1"/>
    </source>
</evidence>
<organism evidence="2 3">
    <name type="scientific">Candidatus Ozemobacter sibiricus</name>
    <dbReference type="NCBI Taxonomy" id="2268124"/>
    <lineage>
        <taxon>Bacteria</taxon>
        <taxon>Candidatus Ozemobacteria</taxon>
        <taxon>Candidatus Ozemobacterales</taxon>
        <taxon>Candidatus Ozemobacteraceae</taxon>
        <taxon>Candidatus Ozemobacter</taxon>
    </lineage>
</organism>
<name>A0A367Z980_9BACT</name>
<dbReference type="Proteomes" id="UP000252355">
    <property type="component" value="Unassembled WGS sequence"/>
</dbReference>
<feature type="region of interest" description="Disordered" evidence="1">
    <location>
        <begin position="1"/>
        <end position="57"/>
    </location>
</feature>
<sequence length="57" mass="6160">MVPARSGRGGGASWASFSWPQPQHRAGPEKLSRLIGSRRRGSRGGWAAAFVDPRGER</sequence>
<dbReference type="EMBL" id="QOQW01000043">
    <property type="protein sequence ID" value="RCK74624.1"/>
    <property type="molecule type" value="Genomic_DNA"/>
</dbReference>
<evidence type="ECO:0000256" key="1">
    <source>
        <dbReference type="SAM" id="MobiDB-lite"/>
    </source>
</evidence>
<comment type="caution">
    <text evidence="2">The sequence shown here is derived from an EMBL/GenBank/DDBJ whole genome shotgun (WGS) entry which is preliminary data.</text>
</comment>
<dbReference type="AlphaFoldDB" id="A0A367Z980"/>
<accession>A0A367Z980</accession>
<proteinExistence type="predicted"/>
<evidence type="ECO:0000313" key="3">
    <source>
        <dbReference type="Proteomes" id="UP000252355"/>
    </source>
</evidence>
<gene>
    <name evidence="2" type="ORF">OZSIB_0111</name>
</gene>
<protein>
    <submittedName>
        <fullName evidence="2">Uncharacterized protein</fullName>
    </submittedName>
</protein>
<reference evidence="2 3" key="1">
    <citation type="submission" date="2018-05" db="EMBL/GenBank/DDBJ databases">
        <title>A metagenomic window into the 2 km-deep terrestrial subsurface aquifer revealed taxonomically and functionally diverse microbial community comprising novel uncultured bacterial lineages.</title>
        <authorList>
            <person name="Kadnikov V.V."/>
            <person name="Mardanov A.V."/>
            <person name="Beletsky A.V."/>
            <person name="Banks D."/>
            <person name="Pimenov N.V."/>
            <person name="Frank Y.A."/>
            <person name="Karnachuk O.V."/>
            <person name="Ravin N.V."/>
        </authorList>
    </citation>
    <scope>NUCLEOTIDE SEQUENCE [LARGE SCALE GENOMIC DNA]</scope>
    <source>
        <strain evidence="2">BY5</strain>
    </source>
</reference>